<dbReference type="PANTHER" id="PTHR11388:SF142">
    <property type="entry name" value="SOLUTE CARRIER ORGANIC ANION TRANSPORTER FAMILY MEMBER 5A1"/>
    <property type="match status" value="1"/>
</dbReference>
<feature type="transmembrane region" description="Helical" evidence="8">
    <location>
        <begin position="240"/>
        <end position="262"/>
    </location>
</feature>
<evidence type="ECO:0000256" key="4">
    <source>
        <dbReference type="ARBA" id="ARBA00022692"/>
    </source>
</evidence>
<dbReference type="GO" id="GO:0015347">
    <property type="term" value="F:sodium-independent organic anion transmembrane transporter activity"/>
    <property type="evidence" value="ECO:0007669"/>
    <property type="project" value="TreeGrafter"/>
</dbReference>
<keyword evidence="5 8" id="KW-1133">Transmembrane helix</keyword>
<keyword evidence="4 8" id="KW-0812">Transmembrane</keyword>
<keyword evidence="6 8" id="KW-0472">Membrane</keyword>
<dbReference type="InterPro" id="IPR004156">
    <property type="entry name" value="OATP"/>
</dbReference>
<evidence type="ECO:0000256" key="6">
    <source>
        <dbReference type="ARBA" id="ARBA00023136"/>
    </source>
</evidence>
<dbReference type="Gene3D" id="1.20.1250.20">
    <property type="entry name" value="MFS general substrate transporter like domains"/>
    <property type="match status" value="1"/>
</dbReference>
<gene>
    <name evidence="10" type="ORF">C0Q70_12196</name>
</gene>
<comment type="caution">
    <text evidence="10">The sequence shown here is derived from an EMBL/GenBank/DDBJ whole genome shotgun (WGS) entry which is preliminary data.</text>
</comment>
<feature type="transmembrane region" description="Helical" evidence="8">
    <location>
        <begin position="291"/>
        <end position="312"/>
    </location>
</feature>
<accession>A0A2T7P0W6</accession>
<dbReference type="AlphaFoldDB" id="A0A2T7P0W6"/>
<dbReference type="GO" id="GO:0043252">
    <property type="term" value="P:sodium-independent organic anion transport"/>
    <property type="evidence" value="ECO:0007669"/>
    <property type="project" value="TreeGrafter"/>
</dbReference>
<dbReference type="InterPro" id="IPR002350">
    <property type="entry name" value="Kazal_dom"/>
</dbReference>
<dbReference type="Pfam" id="PF07648">
    <property type="entry name" value="Kazal_2"/>
    <property type="match status" value="1"/>
</dbReference>
<evidence type="ECO:0000313" key="11">
    <source>
        <dbReference type="Proteomes" id="UP000245119"/>
    </source>
</evidence>
<evidence type="ECO:0000256" key="3">
    <source>
        <dbReference type="ARBA" id="ARBA00022475"/>
    </source>
</evidence>
<dbReference type="CDD" id="cd17336">
    <property type="entry name" value="MFS_SLCO_OATP"/>
    <property type="match status" value="1"/>
</dbReference>
<evidence type="ECO:0000256" key="7">
    <source>
        <dbReference type="ARBA" id="ARBA00023157"/>
    </source>
</evidence>
<feature type="transmembrane region" description="Helical" evidence="8">
    <location>
        <begin position="465"/>
        <end position="486"/>
    </location>
</feature>
<keyword evidence="3" id="KW-1003">Cell membrane</keyword>
<comment type="subcellular location">
    <subcellularLocation>
        <location evidence="1">Cell membrane</location>
        <topology evidence="1">Multi-pass membrane protein</topology>
    </subcellularLocation>
</comment>
<dbReference type="SUPFAM" id="SSF100895">
    <property type="entry name" value="Kazal-type serine protease inhibitors"/>
    <property type="match status" value="1"/>
</dbReference>
<proteinExistence type="inferred from homology"/>
<dbReference type="SUPFAM" id="SSF103473">
    <property type="entry name" value="MFS general substrate transporter"/>
    <property type="match status" value="2"/>
</dbReference>
<dbReference type="Proteomes" id="UP000245119">
    <property type="component" value="Linkage Group LG7"/>
</dbReference>
<dbReference type="GO" id="GO:0016323">
    <property type="term" value="C:basolateral plasma membrane"/>
    <property type="evidence" value="ECO:0007669"/>
    <property type="project" value="TreeGrafter"/>
</dbReference>
<evidence type="ECO:0000256" key="2">
    <source>
        <dbReference type="ARBA" id="ARBA00009657"/>
    </source>
</evidence>
<dbReference type="EMBL" id="PZQS01000007">
    <property type="protein sequence ID" value="PVD27046.1"/>
    <property type="molecule type" value="Genomic_DNA"/>
</dbReference>
<reference evidence="10 11" key="1">
    <citation type="submission" date="2018-04" db="EMBL/GenBank/DDBJ databases">
        <title>The genome of golden apple snail Pomacea canaliculata provides insight into stress tolerance and invasive adaptation.</title>
        <authorList>
            <person name="Liu C."/>
            <person name="Liu B."/>
            <person name="Ren Y."/>
            <person name="Zhang Y."/>
            <person name="Wang H."/>
            <person name="Li S."/>
            <person name="Jiang F."/>
            <person name="Yin L."/>
            <person name="Zhang G."/>
            <person name="Qian W."/>
            <person name="Fan W."/>
        </authorList>
    </citation>
    <scope>NUCLEOTIDE SEQUENCE [LARGE SCALE GENOMIC DNA]</scope>
    <source>
        <strain evidence="10">SZHN2017</strain>
        <tissue evidence="10">Muscle</tissue>
    </source>
</reference>
<comment type="similarity">
    <text evidence="2">Belongs to the organo anion transporter (TC 2.A.60) family.</text>
</comment>
<feature type="transmembrane region" description="Helical" evidence="8">
    <location>
        <begin position="53"/>
        <end position="74"/>
    </location>
</feature>
<dbReference type="InterPro" id="IPR036259">
    <property type="entry name" value="MFS_trans_sf"/>
</dbReference>
<feature type="domain" description="Kazal-like" evidence="9">
    <location>
        <begin position="362"/>
        <end position="413"/>
    </location>
</feature>
<evidence type="ECO:0000256" key="5">
    <source>
        <dbReference type="ARBA" id="ARBA00022989"/>
    </source>
</evidence>
<organism evidence="10 11">
    <name type="scientific">Pomacea canaliculata</name>
    <name type="common">Golden apple snail</name>
    <dbReference type="NCBI Taxonomy" id="400727"/>
    <lineage>
        <taxon>Eukaryota</taxon>
        <taxon>Metazoa</taxon>
        <taxon>Spiralia</taxon>
        <taxon>Lophotrochozoa</taxon>
        <taxon>Mollusca</taxon>
        <taxon>Gastropoda</taxon>
        <taxon>Caenogastropoda</taxon>
        <taxon>Architaenioglossa</taxon>
        <taxon>Ampullarioidea</taxon>
        <taxon>Ampullariidae</taxon>
        <taxon>Pomacea</taxon>
    </lineage>
</organism>
<name>A0A2T7P0W6_POMCA</name>
<feature type="transmembrane region" description="Helical" evidence="8">
    <location>
        <begin position="81"/>
        <end position="103"/>
    </location>
</feature>
<evidence type="ECO:0000259" key="9">
    <source>
        <dbReference type="PROSITE" id="PS51465"/>
    </source>
</evidence>
<feature type="transmembrane region" description="Helical" evidence="8">
    <location>
        <begin position="428"/>
        <end position="453"/>
    </location>
</feature>
<feature type="transmembrane region" description="Helical" evidence="8">
    <location>
        <begin position="149"/>
        <end position="168"/>
    </location>
</feature>
<dbReference type="InterPro" id="IPR036058">
    <property type="entry name" value="Kazal_dom_sf"/>
</dbReference>
<feature type="transmembrane region" description="Helical" evidence="8">
    <location>
        <begin position="525"/>
        <end position="543"/>
    </location>
</feature>
<sequence length="578" mass="62985">MQAQAMRMLANIGVFTGSYSACALVTSTLNSYVNSQVTTLERHFGFTSAETGLIMAANDIGYLVLVLFVSYVAAKIHIPRAVGLATVFFGVSAIICALPHFLFGAPSPTGAGDVTARTAKTFSGQICHKDNMTSLGCGLLVEGEDKARAHATTALVIIVLGMVLQGLAKSPRYSFLTTYVDANVDRTKTGFYVGKLWAAPLEDCPRGFLTAFLNGSVKFSLFETVDNTTLHPKHPKWIGAWWLGYITFGCAACVLGIPLFFFPRSLRKGHNPDKEPSNAVVSQKKSFDFVAYFKAGIMLATSCFGTFLGGYLTKRFKMGPMASLKFITVNQFLSAVFTSLQLAFRCDQPYLYNSPGPLAAVDESTIGCNNDCVCDDNDYFPICGDDGRTYFSPCHAGCLGRTDEVYQNCSCISGLTAMAGTCDYSCSMFYPFMIALAGSSVFGTLSVIPKVIIYIRSVEERDKPLALGLATFSASVTAWLLGPILFGKIVDGICIQWENSCRGKGACRLYDNDIFRLRMLGFQTGFRFIGLILLILAIVSAIVTKKFHKQEAKAPEMAMEVTVDFLKSERDEREDEGK</sequence>
<dbReference type="Pfam" id="PF03137">
    <property type="entry name" value="OATP"/>
    <property type="match status" value="2"/>
</dbReference>
<feature type="transmembrane region" description="Helical" evidence="8">
    <location>
        <begin position="324"/>
        <end position="344"/>
    </location>
</feature>
<protein>
    <recommendedName>
        <fullName evidence="9">Kazal-like domain-containing protein</fullName>
    </recommendedName>
</protein>
<keyword evidence="11" id="KW-1185">Reference proteome</keyword>
<evidence type="ECO:0000256" key="8">
    <source>
        <dbReference type="SAM" id="Phobius"/>
    </source>
</evidence>
<evidence type="ECO:0000313" key="10">
    <source>
        <dbReference type="EMBL" id="PVD27046.1"/>
    </source>
</evidence>
<dbReference type="PANTHER" id="PTHR11388">
    <property type="entry name" value="ORGANIC ANION TRANSPORTER"/>
    <property type="match status" value="1"/>
</dbReference>
<dbReference type="PROSITE" id="PS51465">
    <property type="entry name" value="KAZAL_2"/>
    <property type="match status" value="1"/>
</dbReference>
<evidence type="ECO:0000256" key="1">
    <source>
        <dbReference type="ARBA" id="ARBA00004651"/>
    </source>
</evidence>
<feature type="transmembrane region" description="Helical" evidence="8">
    <location>
        <begin position="12"/>
        <end position="33"/>
    </location>
</feature>
<keyword evidence="7" id="KW-1015">Disulfide bond</keyword>
<dbReference type="OrthoDB" id="5062115at2759"/>